<protein>
    <submittedName>
        <fullName evidence="1">Uncharacterized protein</fullName>
    </submittedName>
</protein>
<gene>
    <name evidence="1" type="ORF">MNBD_GAMMA08-8</name>
</gene>
<sequence>MKDKVTYCLLKELPFLRAGTVFTLYRVVGDKKEFCIDNGQVSARIFNTYEDGILRSILEQSDWVERIDSIEETTILAQASFKESYDQEWLEAMPSEVVEILYESYVIGYLAALTEYKVEK</sequence>
<name>A0A3B0X4R3_9ZZZZ</name>
<evidence type="ECO:0000313" key="1">
    <source>
        <dbReference type="EMBL" id="VAW59590.1"/>
    </source>
</evidence>
<accession>A0A3B0X4R3</accession>
<dbReference type="AlphaFoldDB" id="A0A3B0X4R3"/>
<proteinExistence type="predicted"/>
<dbReference type="EMBL" id="UOFH01000091">
    <property type="protein sequence ID" value="VAW59590.1"/>
    <property type="molecule type" value="Genomic_DNA"/>
</dbReference>
<reference evidence="1" key="1">
    <citation type="submission" date="2018-06" db="EMBL/GenBank/DDBJ databases">
        <authorList>
            <person name="Zhirakovskaya E."/>
        </authorList>
    </citation>
    <scope>NUCLEOTIDE SEQUENCE</scope>
</reference>
<organism evidence="1">
    <name type="scientific">hydrothermal vent metagenome</name>
    <dbReference type="NCBI Taxonomy" id="652676"/>
    <lineage>
        <taxon>unclassified sequences</taxon>
        <taxon>metagenomes</taxon>
        <taxon>ecological metagenomes</taxon>
    </lineage>
</organism>